<protein>
    <submittedName>
        <fullName evidence="1">Uncharacterized protein</fullName>
    </submittedName>
</protein>
<accession>A0ABD1F7M4</accession>
<name>A0ABD1F7M4_HYPHA</name>
<dbReference type="AlphaFoldDB" id="A0ABD1F7M4"/>
<comment type="caution">
    <text evidence="1">The sequence shown here is derived from an EMBL/GenBank/DDBJ whole genome shotgun (WGS) entry which is preliminary data.</text>
</comment>
<keyword evidence="2" id="KW-1185">Reference proteome</keyword>
<proteinExistence type="predicted"/>
<sequence>MLTTTTQAIVTFLFKPKTGNSHELIASIVYLPDKGVSEYLKSIRRPFVRDILSKQFGCLNTNSVRIMHETTPIPRAVLETDDKDLILICDGTYARYQKTTNNEERTLSGQKRVPSFV</sequence>
<dbReference type="Proteomes" id="UP001566132">
    <property type="component" value="Unassembled WGS sequence"/>
</dbReference>
<reference evidence="1 2" key="1">
    <citation type="submission" date="2024-05" db="EMBL/GenBank/DDBJ databases">
        <title>Genetic variation in Jamaican populations of the coffee berry borer (Hypothenemus hampei).</title>
        <authorList>
            <person name="Errbii M."/>
            <person name="Myrie A."/>
        </authorList>
    </citation>
    <scope>NUCLEOTIDE SEQUENCE [LARGE SCALE GENOMIC DNA]</scope>
    <source>
        <strain evidence="1">JA-Hopewell-2020-01-JO</strain>
        <tissue evidence="1">Whole body</tissue>
    </source>
</reference>
<evidence type="ECO:0000313" key="2">
    <source>
        <dbReference type="Proteomes" id="UP001566132"/>
    </source>
</evidence>
<dbReference type="EMBL" id="JBDJPC010000002">
    <property type="protein sequence ID" value="KAL1513580.1"/>
    <property type="molecule type" value="Genomic_DNA"/>
</dbReference>
<organism evidence="1 2">
    <name type="scientific">Hypothenemus hampei</name>
    <name type="common">Coffee berry borer</name>
    <dbReference type="NCBI Taxonomy" id="57062"/>
    <lineage>
        <taxon>Eukaryota</taxon>
        <taxon>Metazoa</taxon>
        <taxon>Ecdysozoa</taxon>
        <taxon>Arthropoda</taxon>
        <taxon>Hexapoda</taxon>
        <taxon>Insecta</taxon>
        <taxon>Pterygota</taxon>
        <taxon>Neoptera</taxon>
        <taxon>Endopterygota</taxon>
        <taxon>Coleoptera</taxon>
        <taxon>Polyphaga</taxon>
        <taxon>Cucujiformia</taxon>
        <taxon>Curculionidae</taxon>
        <taxon>Scolytinae</taxon>
        <taxon>Hypothenemus</taxon>
    </lineage>
</organism>
<evidence type="ECO:0000313" key="1">
    <source>
        <dbReference type="EMBL" id="KAL1513580.1"/>
    </source>
</evidence>
<gene>
    <name evidence="1" type="ORF">ABEB36_002975</name>
</gene>